<dbReference type="PANTHER" id="PTHR31158:SF1">
    <property type="entry name" value="DOXA1 FACTOR-RELATED"/>
    <property type="match status" value="1"/>
</dbReference>
<dbReference type="GO" id="GO:0040002">
    <property type="term" value="P:collagen and cuticulin-based cuticle development"/>
    <property type="evidence" value="ECO:0007669"/>
    <property type="project" value="EnsemblMetazoa"/>
</dbReference>
<dbReference type="AlphaFoldDB" id="A0A8R1V5J7"/>
<reference evidence="8" key="2">
    <citation type="submission" date="2022-06" db="UniProtKB">
        <authorList>
            <consortium name="EnsemblMetazoa"/>
        </authorList>
    </citation>
    <scope>IDENTIFICATION</scope>
    <source>
        <strain evidence="8">PS312</strain>
    </source>
</reference>
<proteinExistence type="inferred from homology"/>
<feature type="transmembrane region" description="Helical" evidence="7">
    <location>
        <begin position="259"/>
        <end position="284"/>
    </location>
</feature>
<protein>
    <submittedName>
        <fullName evidence="8">Uncharacterized protein</fullName>
    </submittedName>
</protein>
<dbReference type="Pfam" id="PF10204">
    <property type="entry name" value="DuoxA"/>
    <property type="match status" value="1"/>
</dbReference>
<reference evidence="9" key="1">
    <citation type="journal article" date="2008" name="Nat. Genet.">
        <title>The Pristionchus pacificus genome provides a unique perspective on nematode lifestyle and parasitism.</title>
        <authorList>
            <person name="Dieterich C."/>
            <person name="Clifton S.W."/>
            <person name="Schuster L.N."/>
            <person name="Chinwalla A."/>
            <person name="Delehaunty K."/>
            <person name="Dinkelacker I."/>
            <person name="Fulton L."/>
            <person name="Fulton R."/>
            <person name="Godfrey J."/>
            <person name="Minx P."/>
            <person name="Mitreva M."/>
            <person name="Roeseler W."/>
            <person name="Tian H."/>
            <person name="Witte H."/>
            <person name="Yang S.P."/>
            <person name="Wilson R.K."/>
            <person name="Sommer R.J."/>
        </authorList>
    </citation>
    <scope>NUCLEOTIDE SEQUENCE [LARGE SCALE GENOMIC DNA]</scope>
    <source>
        <strain evidence="9">PS312</strain>
    </source>
</reference>
<accession>A0A8R1V5J7</accession>
<organism evidence="8 9">
    <name type="scientific">Pristionchus pacificus</name>
    <name type="common">Parasitic nematode worm</name>
    <dbReference type="NCBI Taxonomy" id="54126"/>
    <lineage>
        <taxon>Eukaryota</taxon>
        <taxon>Metazoa</taxon>
        <taxon>Ecdysozoa</taxon>
        <taxon>Nematoda</taxon>
        <taxon>Chromadorea</taxon>
        <taxon>Rhabditida</taxon>
        <taxon>Rhabditina</taxon>
        <taxon>Diplogasteromorpha</taxon>
        <taxon>Diplogasteroidea</taxon>
        <taxon>Neodiplogasteridae</taxon>
        <taxon>Pristionchus</taxon>
    </lineage>
</organism>
<dbReference type="InterPro" id="IPR018469">
    <property type="entry name" value="Dual_oxidase_maturation_fac"/>
</dbReference>
<feature type="transmembrane region" description="Helical" evidence="7">
    <location>
        <begin position="190"/>
        <end position="211"/>
    </location>
</feature>
<dbReference type="PANTHER" id="PTHR31158">
    <property type="entry name" value="DUAL OXIDASE 2"/>
    <property type="match status" value="1"/>
</dbReference>
<dbReference type="Proteomes" id="UP000005239">
    <property type="component" value="Unassembled WGS sequence"/>
</dbReference>
<keyword evidence="9" id="KW-1185">Reference proteome</keyword>
<keyword evidence="6" id="KW-0325">Glycoprotein</keyword>
<dbReference type="GO" id="GO:0005789">
    <property type="term" value="C:endoplasmic reticulum membrane"/>
    <property type="evidence" value="ECO:0007669"/>
    <property type="project" value="InterPro"/>
</dbReference>
<feature type="transmembrane region" description="Helical" evidence="7">
    <location>
        <begin position="23"/>
        <end position="45"/>
    </location>
</feature>
<comment type="similarity">
    <text evidence="2">Belongs to the DUOXA family.</text>
</comment>
<evidence type="ECO:0000313" key="8">
    <source>
        <dbReference type="EnsemblMetazoa" id="PPA47298.1"/>
    </source>
</evidence>
<feature type="transmembrane region" description="Helical" evidence="7">
    <location>
        <begin position="218"/>
        <end position="239"/>
    </location>
</feature>
<keyword evidence="5 7" id="KW-0472">Membrane</keyword>
<keyword evidence="4 7" id="KW-1133">Transmembrane helix</keyword>
<name>A0A8R1V5J7_PRIPA</name>
<evidence type="ECO:0000256" key="7">
    <source>
        <dbReference type="SAM" id="Phobius"/>
    </source>
</evidence>
<evidence type="ECO:0000256" key="4">
    <source>
        <dbReference type="ARBA" id="ARBA00022989"/>
    </source>
</evidence>
<dbReference type="GO" id="GO:0015031">
    <property type="term" value="P:protein transport"/>
    <property type="evidence" value="ECO:0007669"/>
    <property type="project" value="InterPro"/>
</dbReference>
<evidence type="ECO:0000256" key="5">
    <source>
        <dbReference type="ARBA" id="ARBA00023136"/>
    </source>
</evidence>
<evidence type="ECO:0000256" key="6">
    <source>
        <dbReference type="ARBA" id="ARBA00023180"/>
    </source>
</evidence>
<dbReference type="GO" id="GO:0005886">
    <property type="term" value="C:plasma membrane"/>
    <property type="evidence" value="ECO:0007669"/>
    <property type="project" value="EnsemblMetazoa"/>
</dbReference>
<feature type="transmembrane region" description="Helical" evidence="7">
    <location>
        <begin position="57"/>
        <end position="76"/>
    </location>
</feature>
<evidence type="ECO:0000256" key="1">
    <source>
        <dbReference type="ARBA" id="ARBA00004141"/>
    </source>
</evidence>
<sequence length="385" mass="42911">MWSGWFGGYSAPSDYATVEMPDWINITATLLSLVFILPFIAYLIVLPGVREKRIATTLVFAFILLVGGSLAASLYYPSWTVGYEGIVSSFRAHKRERVYCNLGVNVGLQSLNVSMSINDIIYRDPNDMSELIGTKHNEKFDISSVSSMHESLMDAYEHGLPYPMLAVLEYFSLNQDAFDWGRHYRQAGHYAHAAICLSFSLWIISVLFLLFLPHFFCLATIGSGLASLVSVIIYLIMSPPRLSISFVGLDGHKIDLEMAFGWCFYLILSIGVLSIVVGLTLHILQQFSVYTLSTFLESYLDETVSIKRRTMEDIPHISLGSLEYMHTQKKTAGSDKNSASSSGFESRNSLRSSFDSIHHLHNDTMEKNASPSQLMVEGLSPGATC</sequence>
<evidence type="ECO:0000256" key="2">
    <source>
        <dbReference type="ARBA" id="ARBA00009816"/>
    </source>
</evidence>
<dbReference type="GO" id="GO:1990204">
    <property type="term" value="C:oxidoreductase complex"/>
    <property type="evidence" value="ECO:0007669"/>
    <property type="project" value="EnsemblMetazoa"/>
</dbReference>
<evidence type="ECO:0000313" key="9">
    <source>
        <dbReference type="Proteomes" id="UP000005239"/>
    </source>
</evidence>
<gene>
    <name evidence="8" type="primary">WBGene00305193</name>
</gene>
<keyword evidence="3 7" id="KW-0812">Transmembrane</keyword>
<dbReference type="EnsemblMetazoa" id="PPA47298.1">
    <property type="protein sequence ID" value="PPA47298.1"/>
    <property type="gene ID" value="WBGene00305193"/>
</dbReference>
<comment type="subcellular location">
    <subcellularLocation>
        <location evidence="1">Membrane</location>
        <topology evidence="1">Multi-pass membrane protein</topology>
    </subcellularLocation>
</comment>
<evidence type="ECO:0000256" key="3">
    <source>
        <dbReference type="ARBA" id="ARBA00022692"/>
    </source>
</evidence>
<dbReference type="GO" id="GO:0016020">
    <property type="term" value="C:membrane"/>
    <property type="evidence" value="ECO:0000318"/>
    <property type="project" value="GO_Central"/>
</dbReference>